<feature type="domain" description="Gal80p-like C-terminal" evidence="3">
    <location>
        <begin position="133"/>
        <end position="265"/>
    </location>
</feature>
<dbReference type="InterPro" id="IPR055080">
    <property type="entry name" value="Gal80p-like_C"/>
</dbReference>
<proteinExistence type="predicted"/>
<dbReference type="RefSeq" id="WP_285737791.1">
    <property type="nucleotide sequence ID" value="NZ_BSSA01000015.1"/>
</dbReference>
<keyword evidence="1" id="KW-0560">Oxidoreductase</keyword>
<reference evidence="4" key="1">
    <citation type="submission" date="2023-02" db="EMBL/GenBank/DDBJ databases">
        <title>Kitasatospora phosalacinea NBRC 14627.</title>
        <authorList>
            <person name="Ichikawa N."/>
            <person name="Sato H."/>
            <person name="Tonouchi N."/>
        </authorList>
    </citation>
    <scope>NUCLEOTIDE SEQUENCE</scope>
    <source>
        <strain evidence="4">NBRC 14627</strain>
    </source>
</reference>
<evidence type="ECO:0000259" key="2">
    <source>
        <dbReference type="Pfam" id="PF01408"/>
    </source>
</evidence>
<feature type="domain" description="Gfo/Idh/MocA-like oxidoreductase N-terminal" evidence="2">
    <location>
        <begin position="2"/>
        <end position="121"/>
    </location>
</feature>
<sequence>MIRVGIVGASGWANASHLPALAGLDEYAVTAVATTRRASAEAVAAAHGVPHALTDAAALVAHPEVDLVVVSVRAAGHAAVVRAALAAGKDVLSEWPLGVDAAEAEDLARAAEAAGVRHAVNLQGHWSPDARFLADLLAAGRIGRLEAAVLVAAGDPLGGARIAPELEWSTDPAGGTSLLTVMAGHFLAVLHRVAGPLVEVSARLPGAREHVEVTGTGRTVPNGVPAHLMLLGTLENGAAASVTVHGGSGTPDGFLLRLVGSAGTLTAIPATPGSYPHWTDWEIRLDGEPLEVPADYRTVPFHPADGPVANVAALYREFAEAAAANRPPHPDFRTAAAHHRLLAAVERSAATGTPQEV</sequence>
<dbReference type="InterPro" id="IPR000683">
    <property type="entry name" value="Gfo/Idh/MocA-like_OxRdtase_N"/>
</dbReference>
<organism evidence="4 5">
    <name type="scientific">Kitasatospora phosalacinea</name>
    <dbReference type="NCBI Taxonomy" id="2065"/>
    <lineage>
        <taxon>Bacteria</taxon>
        <taxon>Bacillati</taxon>
        <taxon>Actinomycetota</taxon>
        <taxon>Actinomycetes</taxon>
        <taxon>Kitasatosporales</taxon>
        <taxon>Streptomycetaceae</taxon>
        <taxon>Kitasatospora</taxon>
    </lineage>
</organism>
<dbReference type="SUPFAM" id="SSF55347">
    <property type="entry name" value="Glyceraldehyde-3-phosphate dehydrogenase-like, C-terminal domain"/>
    <property type="match status" value="1"/>
</dbReference>
<dbReference type="EMBL" id="BSSA01000015">
    <property type="protein sequence ID" value="GLW72054.1"/>
    <property type="molecule type" value="Genomic_DNA"/>
</dbReference>
<dbReference type="InterPro" id="IPR050463">
    <property type="entry name" value="Gfo/Idh/MocA_oxidrdct_glycsds"/>
</dbReference>
<comment type="caution">
    <text evidence="4">The sequence shown here is derived from an EMBL/GenBank/DDBJ whole genome shotgun (WGS) entry which is preliminary data.</text>
</comment>
<dbReference type="PANTHER" id="PTHR43818:SF11">
    <property type="entry name" value="BCDNA.GH03377"/>
    <property type="match status" value="1"/>
</dbReference>
<name>A0A9W6QBK2_9ACTN</name>
<dbReference type="AlphaFoldDB" id="A0A9W6QBK2"/>
<accession>A0A9W6QBK2</accession>
<dbReference type="Gene3D" id="3.40.50.720">
    <property type="entry name" value="NAD(P)-binding Rossmann-like Domain"/>
    <property type="match status" value="1"/>
</dbReference>
<evidence type="ECO:0000313" key="5">
    <source>
        <dbReference type="Proteomes" id="UP001165041"/>
    </source>
</evidence>
<dbReference type="GO" id="GO:0000166">
    <property type="term" value="F:nucleotide binding"/>
    <property type="evidence" value="ECO:0007669"/>
    <property type="project" value="InterPro"/>
</dbReference>
<dbReference type="Pfam" id="PF22685">
    <property type="entry name" value="Gal80p_C-like"/>
    <property type="match status" value="1"/>
</dbReference>
<evidence type="ECO:0000256" key="1">
    <source>
        <dbReference type="ARBA" id="ARBA00023002"/>
    </source>
</evidence>
<dbReference type="SUPFAM" id="SSF51735">
    <property type="entry name" value="NAD(P)-binding Rossmann-fold domains"/>
    <property type="match status" value="1"/>
</dbReference>
<dbReference type="Gene3D" id="3.30.360.10">
    <property type="entry name" value="Dihydrodipicolinate Reductase, domain 2"/>
    <property type="match status" value="1"/>
</dbReference>
<dbReference type="GO" id="GO:0016491">
    <property type="term" value="F:oxidoreductase activity"/>
    <property type="evidence" value="ECO:0007669"/>
    <property type="project" value="UniProtKB-KW"/>
</dbReference>
<evidence type="ECO:0000313" key="4">
    <source>
        <dbReference type="EMBL" id="GLW72054.1"/>
    </source>
</evidence>
<evidence type="ECO:0000259" key="3">
    <source>
        <dbReference type="Pfam" id="PF22685"/>
    </source>
</evidence>
<dbReference type="InterPro" id="IPR036291">
    <property type="entry name" value="NAD(P)-bd_dom_sf"/>
</dbReference>
<dbReference type="Proteomes" id="UP001165041">
    <property type="component" value="Unassembled WGS sequence"/>
</dbReference>
<gene>
    <name evidence="4" type="ORF">Kpho02_43530</name>
</gene>
<protein>
    <submittedName>
        <fullName evidence="4">Oxidoreductase</fullName>
    </submittedName>
</protein>
<dbReference type="PANTHER" id="PTHR43818">
    <property type="entry name" value="BCDNA.GH03377"/>
    <property type="match status" value="1"/>
</dbReference>
<dbReference type="Pfam" id="PF01408">
    <property type="entry name" value="GFO_IDH_MocA"/>
    <property type="match status" value="1"/>
</dbReference>